<dbReference type="Pfam" id="PF00001">
    <property type="entry name" value="7tm_1"/>
    <property type="match status" value="1"/>
</dbReference>
<proteinExistence type="predicted"/>
<dbReference type="GO" id="GO:0005886">
    <property type="term" value="C:plasma membrane"/>
    <property type="evidence" value="ECO:0007669"/>
    <property type="project" value="TreeGrafter"/>
</dbReference>
<feature type="transmembrane region" description="Helical" evidence="8">
    <location>
        <begin position="33"/>
        <end position="59"/>
    </location>
</feature>
<dbReference type="RefSeq" id="XP_013092734.2">
    <property type="nucleotide sequence ID" value="XM_013237280.2"/>
</dbReference>
<dbReference type="InterPro" id="IPR000276">
    <property type="entry name" value="GPCR_Rhodpsn"/>
</dbReference>
<evidence type="ECO:0000256" key="6">
    <source>
        <dbReference type="ARBA" id="ARBA00023170"/>
    </source>
</evidence>
<accession>A0A9U8EL47</accession>
<dbReference type="CDD" id="cd00637">
    <property type="entry name" value="7tm_classA_rhodopsin-like"/>
    <property type="match status" value="1"/>
</dbReference>
<dbReference type="PANTHER" id="PTHR24243">
    <property type="entry name" value="G-PROTEIN COUPLED RECEPTOR"/>
    <property type="match status" value="1"/>
</dbReference>
<evidence type="ECO:0000313" key="10">
    <source>
        <dbReference type="Proteomes" id="UP001165740"/>
    </source>
</evidence>
<feature type="transmembrane region" description="Helical" evidence="8">
    <location>
        <begin position="106"/>
        <end position="133"/>
    </location>
</feature>
<organism evidence="10 11">
    <name type="scientific">Biomphalaria glabrata</name>
    <name type="common">Bloodfluke planorb</name>
    <name type="synonym">Freshwater snail</name>
    <dbReference type="NCBI Taxonomy" id="6526"/>
    <lineage>
        <taxon>Eukaryota</taxon>
        <taxon>Metazoa</taxon>
        <taxon>Spiralia</taxon>
        <taxon>Lophotrochozoa</taxon>
        <taxon>Mollusca</taxon>
        <taxon>Gastropoda</taxon>
        <taxon>Heterobranchia</taxon>
        <taxon>Euthyneura</taxon>
        <taxon>Panpulmonata</taxon>
        <taxon>Hygrophila</taxon>
        <taxon>Lymnaeoidea</taxon>
        <taxon>Planorbidae</taxon>
        <taxon>Biomphalaria</taxon>
    </lineage>
</organism>
<evidence type="ECO:0000256" key="7">
    <source>
        <dbReference type="ARBA" id="ARBA00023224"/>
    </source>
</evidence>
<evidence type="ECO:0000256" key="1">
    <source>
        <dbReference type="ARBA" id="ARBA00004141"/>
    </source>
</evidence>
<protein>
    <submittedName>
        <fullName evidence="11">Uncharacterized protein LOC106076433</fullName>
    </submittedName>
</protein>
<gene>
    <name evidence="11" type="primary">LOC106076433</name>
</gene>
<dbReference type="InterPro" id="IPR017452">
    <property type="entry name" value="GPCR_Rhodpsn_7TM"/>
</dbReference>
<keyword evidence="10" id="KW-1185">Reference proteome</keyword>
<dbReference type="Gene3D" id="1.20.1070.10">
    <property type="entry name" value="Rhodopsin 7-helix transmembrane proteins"/>
    <property type="match status" value="1"/>
</dbReference>
<evidence type="ECO:0000313" key="11">
    <source>
        <dbReference type="RefSeq" id="XP_013092734.2"/>
    </source>
</evidence>
<sequence>MSRQILFESFSNDSYDQDDCLYVCYDVFHVFELAVSICAFGTVSVIGVVGNVVNMIIFVRQLLKDSMTVGLFALSFTDFSVSLAEMTMSIIYLANYIFPYSPVDLWALAYVGFGWTLYTGYLISGWITAMIALERCFCVVAPFRVKQLFTRRRCVIVVIMIYTVHLLPLLPLYIAERMQWVAIEDPNAFFNSTLSIKLYYTITLTDFADEVEKALDATAGLFLFLASQAVLTVCSLWMTYSLKATSLVRSHKSAFTEKLASSEKLSSNLTPQEKRLVKMVLSLAVLQTVCNLPRLILTVFYNVWTDSSVKGDKNLSTMIWSIASLFNQVCCTSNTFCYYFLSSKHRNMFKKLFGLKS</sequence>
<feature type="transmembrane region" description="Helical" evidence="8">
    <location>
        <begin position="317"/>
        <end position="341"/>
    </location>
</feature>
<name>A0A9U8EL47_BIOGL</name>
<feature type="domain" description="G-protein coupled receptors family 1 profile" evidence="9">
    <location>
        <begin position="50"/>
        <end position="338"/>
    </location>
</feature>
<dbReference type="PANTHER" id="PTHR24243:SF230">
    <property type="entry name" value="G-PROTEIN COUPLED RECEPTORS FAMILY 1 PROFILE DOMAIN-CONTAINING PROTEIN"/>
    <property type="match status" value="1"/>
</dbReference>
<dbReference type="GeneID" id="106076433"/>
<keyword evidence="5 8" id="KW-0472">Membrane</keyword>
<dbReference type="OMA" id="SICAFGT"/>
<dbReference type="KEGG" id="bgt:106076433"/>
<dbReference type="GO" id="GO:0004930">
    <property type="term" value="F:G protein-coupled receptor activity"/>
    <property type="evidence" value="ECO:0007669"/>
    <property type="project" value="UniProtKB-KW"/>
</dbReference>
<feature type="transmembrane region" description="Helical" evidence="8">
    <location>
        <begin position="154"/>
        <end position="174"/>
    </location>
</feature>
<keyword evidence="2 8" id="KW-0812">Transmembrane</keyword>
<keyword evidence="4" id="KW-0297">G-protein coupled receptor</keyword>
<dbReference type="Proteomes" id="UP001165740">
    <property type="component" value="Chromosome 9"/>
</dbReference>
<dbReference type="SUPFAM" id="SSF81321">
    <property type="entry name" value="Family A G protein-coupled receptor-like"/>
    <property type="match status" value="1"/>
</dbReference>
<keyword evidence="6" id="KW-0675">Receptor</keyword>
<dbReference type="OrthoDB" id="6082168at2759"/>
<feature type="transmembrane region" description="Helical" evidence="8">
    <location>
        <begin position="276"/>
        <end position="297"/>
    </location>
</feature>
<reference evidence="11" key="1">
    <citation type="submission" date="2025-08" db="UniProtKB">
        <authorList>
            <consortium name="RefSeq"/>
        </authorList>
    </citation>
    <scope>IDENTIFICATION</scope>
</reference>
<feature type="transmembrane region" description="Helical" evidence="8">
    <location>
        <begin position="221"/>
        <end position="242"/>
    </location>
</feature>
<evidence type="ECO:0000256" key="4">
    <source>
        <dbReference type="ARBA" id="ARBA00023040"/>
    </source>
</evidence>
<keyword evidence="3 8" id="KW-1133">Transmembrane helix</keyword>
<keyword evidence="7" id="KW-0807">Transducer</keyword>
<comment type="subcellular location">
    <subcellularLocation>
        <location evidence="1">Membrane</location>
        <topology evidence="1">Multi-pass membrane protein</topology>
    </subcellularLocation>
</comment>
<evidence type="ECO:0000256" key="3">
    <source>
        <dbReference type="ARBA" id="ARBA00022989"/>
    </source>
</evidence>
<evidence type="ECO:0000256" key="5">
    <source>
        <dbReference type="ARBA" id="ARBA00023136"/>
    </source>
</evidence>
<evidence type="ECO:0000256" key="8">
    <source>
        <dbReference type="SAM" id="Phobius"/>
    </source>
</evidence>
<feature type="transmembrane region" description="Helical" evidence="8">
    <location>
        <begin position="71"/>
        <end position="94"/>
    </location>
</feature>
<evidence type="ECO:0000256" key="2">
    <source>
        <dbReference type="ARBA" id="ARBA00022692"/>
    </source>
</evidence>
<evidence type="ECO:0000259" key="9">
    <source>
        <dbReference type="PROSITE" id="PS50262"/>
    </source>
</evidence>
<dbReference type="AlphaFoldDB" id="A0A9U8EL47"/>
<dbReference type="PROSITE" id="PS50262">
    <property type="entry name" value="G_PROTEIN_RECEP_F1_2"/>
    <property type="match status" value="1"/>
</dbReference>